<comment type="similarity">
    <text evidence="2">Belongs to the complex I LYR family.</text>
</comment>
<protein>
    <recommendedName>
        <fullName evidence="4">NADH dehydrogenase [ubiquinone] 1 alpha subcomplex subunit 6</fullName>
    </recommendedName>
    <alternativeName>
        <fullName evidence="11">Complex I-B14</fullName>
    </alternativeName>
    <alternativeName>
        <fullName evidence="12">NADH-ubiquinone oxidoreductase B14 subunit</fullName>
    </alternativeName>
</protein>
<accession>A0A8K0F3L9</accession>
<evidence type="ECO:0000256" key="10">
    <source>
        <dbReference type="ARBA" id="ARBA00023136"/>
    </source>
</evidence>
<sequence>MASTAGGAVVGVAAKQVKPVLSQSLPEARRRVRNLYRAWYREIPHTVHAYQLDISVKAGRDKVRELFMQNANVKDPRIIDLLVVKGRQDLEETINIWKQRTHIMRYFHETEKKRPSDFLTRFYQGYD</sequence>
<keyword evidence="6" id="KW-0679">Respiratory chain</keyword>
<keyword evidence="16" id="KW-1185">Reference proteome</keyword>
<evidence type="ECO:0000256" key="5">
    <source>
        <dbReference type="ARBA" id="ARBA00022448"/>
    </source>
</evidence>
<dbReference type="EMBL" id="OV696694">
    <property type="protein sequence ID" value="CAH1273689.1"/>
    <property type="molecule type" value="Genomic_DNA"/>
</dbReference>
<dbReference type="PIRSF" id="PIRSF006643">
    <property type="entry name" value="NDUA6"/>
    <property type="match status" value="1"/>
</dbReference>
<keyword evidence="8" id="KW-0249">Electron transport</keyword>
<keyword evidence="10" id="KW-0472">Membrane</keyword>
<dbReference type="Pfam" id="PF05347">
    <property type="entry name" value="Complex1_LYR"/>
    <property type="match status" value="1"/>
</dbReference>
<evidence type="ECO:0000256" key="13">
    <source>
        <dbReference type="ARBA" id="ARBA00046116"/>
    </source>
</evidence>
<evidence type="ECO:0000256" key="12">
    <source>
        <dbReference type="ARBA" id="ARBA00032352"/>
    </source>
</evidence>
<dbReference type="Proteomes" id="UP000838412">
    <property type="component" value="Chromosome 9"/>
</dbReference>
<keyword evidence="5" id="KW-0813">Transport</keyword>
<evidence type="ECO:0000256" key="9">
    <source>
        <dbReference type="ARBA" id="ARBA00023128"/>
    </source>
</evidence>
<evidence type="ECO:0000256" key="8">
    <source>
        <dbReference type="ARBA" id="ARBA00022982"/>
    </source>
</evidence>
<keyword evidence="7" id="KW-0999">Mitochondrion inner membrane</keyword>
<evidence type="ECO:0000256" key="2">
    <source>
        <dbReference type="ARBA" id="ARBA00009508"/>
    </source>
</evidence>
<comment type="subcellular location">
    <subcellularLocation>
        <location evidence="1">Mitochondrion inner membrane</location>
        <topology evidence="1">Peripheral membrane protein</topology>
        <orientation evidence="1">Matrix side</orientation>
    </subcellularLocation>
</comment>
<dbReference type="CDD" id="cd20266">
    <property type="entry name" value="Complex1_LYR_NDUFA6_LYRM6"/>
    <property type="match status" value="1"/>
</dbReference>
<dbReference type="InterPro" id="IPR008011">
    <property type="entry name" value="Complex1_LYR_dom"/>
</dbReference>
<evidence type="ECO:0000256" key="11">
    <source>
        <dbReference type="ARBA" id="ARBA00030213"/>
    </source>
</evidence>
<dbReference type="OrthoDB" id="14535at2759"/>
<feature type="domain" description="Complex 1 LYR protein" evidence="14">
    <location>
        <begin position="31"/>
        <end position="92"/>
    </location>
</feature>
<dbReference type="AlphaFoldDB" id="A0A8K0F3L9"/>
<proteinExistence type="inferred from homology"/>
<reference evidence="15" key="1">
    <citation type="submission" date="2022-01" db="EMBL/GenBank/DDBJ databases">
        <authorList>
            <person name="Braso-Vives M."/>
        </authorList>
    </citation>
    <scope>NUCLEOTIDE SEQUENCE</scope>
</reference>
<gene>
    <name evidence="15" type="primary">NDUFA6</name>
    <name evidence="15" type="ORF">BLAG_LOCUS24954</name>
</gene>
<dbReference type="GO" id="GO:0005743">
    <property type="term" value="C:mitochondrial inner membrane"/>
    <property type="evidence" value="ECO:0007669"/>
    <property type="project" value="UniProtKB-SubCell"/>
</dbReference>
<name>A0A8K0F3L9_BRALA</name>
<dbReference type="PANTHER" id="PTHR12964:SF0">
    <property type="entry name" value="NADH DEHYDROGENASE [UBIQUINONE] 1 ALPHA SUBCOMPLEX SUBUNIT 6"/>
    <property type="match status" value="1"/>
</dbReference>
<evidence type="ECO:0000256" key="7">
    <source>
        <dbReference type="ARBA" id="ARBA00022792"/>
    </source>
</evidence>
<evidence type="ECO:0000256" key="1">
    <source>
        <dbReference type="ARBA" id="ARBA00004443"/>
    </source>
</evidence>
<evidence type="ECO:0000256" key="6">
    <source>
        <dbReference type="ARBA" id="ARBA00022660"/>
    </source>
</evidence>
<organism evidence="15 16">
    <name type="scientific">Branchiostoma lanceolatum</name>
    <name type="common">Common lancelet</name>
    <name type="synonym">Amphioxus lanceolatum</name>
    <dbReference type="NCBI Taxonomy" id="7740"/>
    <lineage>
        <taxon>Eukaryota</taxon>
        <taxon>Metazoa</taxon>
        <taxon>Chordata</taxon>
        <taxon>Cephalochordata</taxon>
        <taxon>Leptocardii</taxon>
        <taxon>Amphioxiformes</taxon>
        <taxon>Branchiostomatidae</taxon>
        <taxon>Branchiostoma</taxon>
    </lineage>
</organism>
<keyword evidence="9" id="KW-0496">Mitochondrion</keyword>
<evidence type="ECO:0000313" key="16">
    <source>
        <dbReference type="Proteomes" id="UP000838412"/>
    </source>
</evidence>
<evidence type="ECO:0000313" key="15">
    <source>
        <dbReference type="EMBL" id="CAH1273689.1"/>
    </source>
</evidence>
<comment type="subunit">
    <text evidence="3">Mammalian complex I is composed of 45 different subunits.</text>
</comment>
<dbReference type="GO" id="GO:0045271">
    <property type="term" value="C:respiratory chain complex I"/>
    <property type="evidence" value="ECO:0007669"/>
    <property type="project" value="InterPro"/>
</dbReference>
<evidence type="ECO:0000256" key="4">
    <source>
        <dbReference type="ARBA" id="ARBA00016386"/>
    </source>
</evidence>
<evidence type="ECO:0000259" key="14">
    <source>
        <dbReference type="Pfam" id="PF05347"/>
    </source>
</evidence>
<comment type="function">
    <text evidence="13">Accessory subunit of the mitochondrial membrane respiratory chain NADH dehydrogenase (Complex I), that is believed to be not involved in catalysis. Required for proper complex I assembly. Complex I functions in the transfer of electrons from NADH to the respiratory chain. The immediate electron acceptor for the enzyme is believed to be ubiquinone.</text>
</comment>
<evidence type="ECO:0000256" key="3">
    <source>
        <dbReference type="ARBA" id="ARBA00011790"/>
    </source>
</evidence>
<dbReference type="InterPro" id="IPR016488">
    <property type="entry name" value="NADH_Ub_cplx-1_asu_su-6"/>
</dbReference>
<dbReference type="InterPro" id="IPR045299">
    <property type="entry name" value="Complex1_LYR_NDUFA6_LYRM6"/>
</dbReference>
<dbReference type="GO" id="GO:0006979">
    <property type="term" value="P:response to oxidative stress"/>
    <property type="evidence" value="ECO:0007669"/>
    <property type="project" value="TreeGrafter"/>
</dbReference>
<dbReference type="PANTHER" id="PTHR12964">
    <property type="entry name" value="NADH-UBIQUINONE OXIDOREDUCTASE B14 SUBUNIT"/>
    <property type="match status" value="1"/>
</dbReference>